<protein>
    <submittedName>
        <fullName evidence="2">GTP-binding protein</fullName>
    </submittedName>
</protein>
<dbReference type="RefSeq" id="WP_013878129.1">
    <property type="nucleotide sequence ID" value="NC_015663.1"/>
</dbReference>
<dbReference type="GO" id="GO:0002098">
    <property type="term" value="P:tRNA wobble uridine modification"/>
    <property type="evidence" value="ECO:0007669"/>
    <property type="project" value="TreeGrafter"/>
</dbReference>
<dbReference type="HOGENOM" id="CLU_059925_0_0_6"/>
<dbReference type="PATRIC" id="fig|1028307.3.peg.22"/>
<evidence type="ECO:0000259" key="1">
    <source>
        <dbReference type="Pfam" id="PF01926"/>
    </source>
</evidence>
<dbReference type="Proteomes" id="UP000008881">
    <property type="component" value="Chromosome"/>
</dbReference>
<dbReference type="CDD" id="cd11383">
    <property type="entry name" value="YfjP"/>
    <property type="match status" value="1"/>
</dbReference>
<dbReference type="SUPFAM" id="SSF52540">
    <property type="entry name" value="P-loop containing nucleoside triphosphate hydrolases"/>
    <property type="match status" value="1"/>
</dbReference>
<organism evidence="2 3">
    <name type="scientific">Klebsiella aerogenes (strain ATCC 13048 / DSM 30053 / CCUG 1429 / JCM 1235 / KCTC 2190 / NBRC 13534 / NCIMB 10102 / NCTC 10006 / CDC 819-56)</name>
    <name type="common">Enterobacter aerogenes</name>
    <dbReference type="NCBI Taxonomy" id="1028307"/>
    <lineage>
        <taxon>Bacteria</taxon>
        <taxon>Pseudomonadati</taxon>
        <taxon>Pseudomonadota</taxon>
        <taxon>Gammaproteobacteria</taxon>
        <taxon>Enterobacterales</taxon>
        <taxon>Enterobacteriaceae</taxon>
        <taxon>Klebsiella/Raoultella group</taxon>
        <taxon>Klebsiella</taxon>
    </lineage>
</organism>
<sequence length="297" mass="32544">MPQIHDPQDTSDAVRTCLNLLPRQATERILFRLKETINYEPVIGIMGKSGAGKSSLCNALFQQPVCLTSDLLGCTREPQRLLLTIGERSMTLVDLPGVGETPEYDEEYLALYKALLVELDLIIWVLRADDRARATDITAYRALMEAGADPSRFLFVLTQADRIPPLRDGEPWQASPSSEQCLSLAAVSAQVAGQLPSSFPVMAVSAHTGYNLPALVELIVHALPVQASSAVYCQLKPEHQTPDTVAAVRQQFGEAAGKAFDSVINPDHLPSVWTALLRSIRQKLVQLATALWDRIFG</sequence>
<feature type="domain" description="G" evidence="1">
    <location>
        <begin position="43"/>
        <end position="142"/>
    </location>
</feature>
<evidence type="ECO:0000313" key="3">
    <source>
        <dbReference type="Proteomes" id="UP000008881"/>
    </source>
</evidence>
<dbReference type="EMBL" id="CP002824">
    <property type="protein sequence ID" value="AEG94971.1"/>
    <property type="molecule type" value="Genomic_DNA"/>
</dbReference>
<keyword evidence="3" id="KW-1185">Reference proteome</keyword>
<dbReference type="GO" id="GO:0005525">
    <property type="term" value="F:GTP binding"/>
    <property type="evidence" value="ECO:0007669"/>
    <property type="project" value="InterPro"/>
</dbReference>
<dbReference type="GeneID" id="93313151"/>
<proteinExistence type="predicted"/>
<dbReference type="eggNOG" id="COG3596">
    <property type="taxonomic scope" value="Bacteria"/>
</dbReference>
<reference evidence="2 3" key="1">
    <citation type="journal article" date="2012" name="J. Bacteriol.">
        <title>Complete genome sequence of Enterobacter aerogenes KCTC 2190.</title>
        <authorList>
            <person name="Shin S.H."/>
            <person name="Kim S."/>
            <person name="Kim J.Y."/>
            <person name="Lee S."/>
            <person name="Um Y."/>
            <person name="Oh M.K."/>
            <person name="Kim Y.R."/>
            <person name="Lee J."/>
            <person name="Yang K.S."/>
        </authorList>
    </citation>
    <scope>NUCLEOTIDE SEQUENCE [LARGE SCALE GENOMIC DNA]</scope>
    <source>
        <strain evidence="2 3">KCTC 2190</strain>
    </source>
</reference>
<evidence type="ECO:0000313" key="2">
    <source>
        <dbReference type="EMBL" id="AEG94971.1"/>
    </source>
</evidence>
<dbReference type="GO" id="GO:0030488">
    <property type="term" value="P:tRNA methylation"/>
    <property type="evidence" value="ECO:0007669"/>
    <property type="project" value="TreeGrafter"/>
</dbReference>
<dbReference type="OrthoDB" id="9779790at2"/>
<dbReference type="Pfam" id="PF01926">
    <property type="entry name" value="MMR_HSR1"/>
    <property type="match status" value="1"/>
</dbReference>
<dbReference type="PANTHER" id="PTHR42714">
    <property type="entry name" value="TRNA MODIFICATION GTPASE GTPBP3"/>
    <property type="match status" value="1"/>
</dbReference>
<dbReference type="PANTHER" id="PTHR42714:SF2">
    <property type="entry name" value="TRNA MODIFICATION GTPASE GTPBP3, MITOCHONDRIAL"/>
    <property type="match status" value="1"/>
</dbReference>
<dbReference type="GO" id="GO:0005829">
    <property type="term" value="C:cytosol"/>
    <property type="evidence" value="ECO:0007669"/>
    <property type="project" value="TreeGrafter"/>
</dbReference>
<dbReference type="Gene3D" id="3.40.50.300">
    <property type="entry name" value="P-loop containing nucleotide triphosphate hydrolases"/>
    <property type="match status" value="1"/>
</dbReference>
<dbReference type="InterPro" id="IPR006073">
    <property type="entry name" value="GTP-bd"/>
</dbReference>
<name>A0A0H3FI86_KLEAK</name>
<dbReference type="AlphaFoldDB" id="A0A0H3FI86"/>
<gene>
    <name evidence="2" type="ordered locus">EAE_00160</name>
</gene>
<dbReference type="InterPro" id="IPR027417">
    <property type="entry name" value="P-loop_NTPase"/>
</dbReference>
<accession>A0A0H3FI86</accession>
<dbReference type="KEGG" id="eae:EAE_00160"/>